<dbReference type="Proteomes" id="UP000002051">
    <property type="component" value="Unassembled WGS sequence"/>
</dbReference>
<evidence type="ECO:0000313" key="1">
    <source>
        <dbReference type="EMBL" id="KEH15430.1"/>
    </source>
</evidence>
<reference evidence="2" key="3">
    <citation type="submission" date="2015-06" db="UniProtKB">
        <authorList>
            <consortium name="EnsemblPlants"/>
        </authorList>
    </citation>
    <scope>IDENTIFICATION</scope>
    <source>
        <strain evidence="2">cv. Jemalong A17</strain>
    </source>
</reference>
<sequence>MYRLRKNQKVAANPMLYVSDLCLFKIIAGERAIKVPGKAKYFRVNRRERFS</sequence>
<evidence type="ECO:0000313" key="3">
    <source>
        <dbReference type="Proteomes" id="UP000002051"/>
    </source>
</evidence>
<dbReference type="AlphaFoldDB" id="A0A072TPF0"/>
<dbReference type="PaxDb" id="3880-AES87424"/>
<protein>
    <submittedName>
        <fullName evidence="1 2">Uncharacterized protein</fullName>
    </submittedName>
</protein>
<keyword evidence="3" id="KW-1185">Reference proteome</keyword>
<proteinExistence type="predicted"/>
<organism evidence="1 3">
    <name type="scientific">Medicago truncatula</name>
    <name type="common">Barrel medic</name>
    <name type="synonym">Medicago tribuloides</name>
    <dbReference type="NCBI Taxonomy" id="3880"/>
    <lineage>
        <taxon>Eukaryota</taxon>
        <taxon>Viridiplantae</taxon>
        <taxon>Streptophyta</taxon>
        <taxon>Embryophyta</taxon>
        <taxon>Tracheophyta</taxon>
        <taxon>Spermatophyta</taxon>
        <taxon>Magnoliopsida</taxon>
        <taxon>eudicotyledons</taxon>
        <taxon>Gunneridae</taxon>
        <taxon>Pentapetalae</taxon>
        <taxon>rosids</taxon>
        <taxon>fabids</taxon>
        <taxon>Fabales</taxon>
        <taxon>Fabaceae</taxon>
        <taxon>Papilionoideae</taxon>
        <taxon>50 kb inversion clade</taxon>
        <taxon>NPAAA clade</taxon>
        <taxon>Hologalegina</taxon>
        <taxon>IRL clade</taxon>
        <taxon>Trifolieae</taxon>
        <taxon>Medicago</taxon>
    </lineage>
</organism>
<dbReference type="HOGENOM" id="CLU_3109502_0_0_1"/>
<reference evidence="1 3" key="1">
    <citation type="journal article" date="2011" name="Nature">
        <title>The Medicago genome provides insight into the evolution of rhizobial symbioses.</title>
        <authorList>
            <person name="Young N.D."/>
            <person name="Debelle F."/>
            <person name="Oldroyd G.E."/>
            <person name="Geurts R."/>
            <person name="Cannon S.B."/>
            <person name="Udvardi M.K."/>
            <person name="Benedito V.A."/>
            <person name="Mayer K.F."/>
            <person name="Gouzy J."/>
            <person name="Schoof H."/>
            <person name="Van de Peer Y."/>
            <person name="Proost S."/>
            <person name="Cook D.R."/>
            <person name="Meyers B.C."/>
            <person name="Spannagl M."/>
            <person name="Cheung F."/>
            <person name="De Mita S."/>
            <person name="Krishnakumar V."/>
            <person name="Gundlach H."/>
            <person name="Zhou S."/>
            <person name="Mudge J."/>
            <person name="Bharti A.K."/>
            <person name="Murray J.D."/>
            <person name="Naoumkina M.A."/>
            <person name="Rosen B."/>
            <person name="Silverstein K.A."/>
            <person name="Tang H."/>
            <person name="Rombauts S."/>
            <person name="Zhao P.X."/>
            <person name="Zhou P."/>
            <person name="Barbe V."/>
            <person name="Bardou P."/>
            <person name="Bechner M."/>
            <person name="Bellec A."/>
            <person name="Berger A."/>
            <person name="Berges H."/>
            <person name="Bidwell S."/>
            <person name="Bisseling T."/>
            <person name="Choisne N."/>
            <person name="Couloux A."/>
            <person name="Denny R."/>
            <person name="Deshpande S."/>
            <person name="Dai X."/>
            <person name="Doyle J.J."/>
            <person name="Dudez A.M."/>
            <person name="Farmer A.D."/>
            <person name="Fouteau S."/>
            <person name="Franken C."/>
            <person name="Gibelin C."/>
            <person name="Gish J."/>
            <person name="Goldstein S."/>
            <person name="Gonzalez A.J."/>
            <person name="Green P.J."/>
            <person name="Hallab A."/>
            <person name="Hartog M."/>
            <person name="Hua A."/>
            <person name="Humphray S.J."/>
            <person name="Jeong D.H."/>
            <person name="Jing Y."/>
            <person name="Jocker A."/>
            <person name="Kenton S.M."/>
            <person name="Kim D.J."/>
            <person name="Klee K."/>
            <person name="Lai H."/>
            <person name="Lang C."/>
            <person name="Lin S."/>
            <person name="Macmil S.L."/>
            <person name="Magdelenat G."/>
            <person name="Matthews L."/>
            <person name="McCorrison J."/>
            <person name="Monaghan E.L."/>
            <person name="Mun J.H."/>
            <person name="Najar F.Z."/>
            <person name="Nicholson C."/>
            <person name="Noirot C."/>
            <person name="O'Bleness M."/>
            <person name="Paule C.R."/>
            <person name="Poulain J."/>
            <person name="Prion F."/>
            <person name="Qin B."/>
            <person name="Qu C."/>
            <person name="Retzel E.F."/>
            <person name="Riddle C."/>
            <person name="Sallet E."/>
            <person name="Samain S."/>
            <person name="Samson N."/>
            <person name="Sanders I."/>
            <person name="Saurat O."/>
            <person name="Scarpelli C."/>
            <person name="Schiex T."/>
            <person name="Segurens B."/>
            <person name="Severin A.J."/>
            <person name="Sherrier D.J."/>
            <person name="Shi R."/>
            <person name="Sims S."/>
            <person name="Singer S.R."/>
            <person name="Sinharoy S."/>
            <person name="Sterck L."/>
            <person name="Viollet A."/>
            <person name="Wang B.B."/>
            <person name="Wang K."/>
            <person name="Wang M."/>
            <person name="Wang X."/>
            <person name="Warfsmann J."/>
            <person name="Weissenbach J."/>
            <person name="White D.D."/>
            <person name="White J.D."/>
            <person name="Wiley G.B."/>
            <person name="Wincker P."/>
            <person name="Xing Y."/>
            <person name="Yang L."/>
            <person name="Yao Z."/>
            <person name="Ying F."/>
            <person name="Zhai J."/>
            <person name="Zhou L."/>
            <person name="Zuber A."/>
            <person name="Denarie J."/>
            <person name="Dixon R.A."/>
            <person name="May G.D."/>
            <person name="Schwartz D.C."/>
            <person name="Rogers J."/>
            <person name="Quetier F."/>
            <person name="Town C.D."/>
            <person name="Roe B.A."/>
        </authorList>
    </citation>
    <scope>NUCLEOTIDE SEQUENCE [LARGE SCALE GENOMIC DNA]</scope>
    <source>
        <strain evidence="1">A17</strain>
        <strain evidence="2 3">cv. Jemalong A17</strain>
    </source>
</reference>
<dbReference type="EnsemblPlants" id="KEH15430">
    <property type="protein sequence ID" value="KEH15430"/>
    <property type="gene ID" value="MTR_1064s0010"/>
</dbReference>
<reference evidence="1 3" key="2">
    <citation type="journal article" date="2014" name="BMC Genomics">
        <title>An improved genome release (version Mt4.0) for the model legume Medicago truncatula.</title>
        <authorList>
            <person name="Tang H."/>
            <person name="Krishnakumar V."/>
            <person name="Bidwell S."/>
            <person name="Rosen B."/>
            <person name="Chan A."/>
            <person name="Zhou S."/>
            <person name="Gentzbittel L."/>
            <person name="Childs K.L."/>
            <person name="Yandell M."/>
            <person name="Gundlach H."/>
            <person name="Mayer K.F."/>
            <person name="Schwartz D.C."/>
            <person name="Town C.D."/>
        </authorList>
    </citation>
    <scope>GENOME REANNOTATION</scope>
    <source>
        <strain evidence="1">A17</strain>
        <strain evidence="2 3">cv. Jemalong A17</strain>
    </source>
</reference>
<accession>A0A072TPF0</accession>
<gene>
    <name evidence="1" type="ORF">MTR_1064s0010</name>
</gene>
<evidence type="ECO:0000313" key="2">
    <source>
        <dbReference type="EnsemblPlants" id="KEH15430"/>
    </source>
</evidence>
<dbReference type="EMBL" id="KL403788">
    <property type="protein sequence ID" value="KEH15430.1"/>
    <property type="molecule type" value="Genomic_DNA"/>
</dbReference>
<name>A0A072TPF0_MEDTR</name>